<organism evidence="1 2">
    <name type="scientific">Arthrobacter crystallopoietes BAB-32</name>
    <dbReference type="NCBI Taxonomy" id="1246476"/>
    <lineage>
        <taxon>Bacteria</taxon>
        <taxon>Bacillati</taxon>
        <taxon>Actinomycetota</taxon>
        <taxon>Actinomycetes</taxon>
        <taxon>Micrococcales</taxon>
        <taxon>Micrococcaceae</taxon>
        <taxon>Crystallibacter</taxon>
    </lineage>
</organism>
<proteinExistence type="predicted"/>
<reference evidence="1 2" key="1">
    <citation type="journal article" date="2013" name="Genome Announc.">
        <title>Draft Genome Sequence of Arthrobacter crystallopoietes Strain BAB-32, Revealing Genes for Bioremediation.</title>
        <authorList>
            <person name="Joshi M.N."/>
            <person name="Pandit A.S."/>
            <person name="Sharma A."/>
            <person name="Pandya R.V."/>
            <person name="Desai S.M."/>
            <person name="Saxena A.K."/>
            <person name="Bagatharia S.B."/>
        </authorList>
    </citation>
    <scope>NUCLEOTIDE SEQUENCE [LARGE SCALE GENOMIC DNA]</scope>
    <source>
        <strain evidence="1 2">BAB-32</strain>
    </source>
</reference>
<dbReference type="RefSeq" id="WP_005266185.1">
    <property type="nucleotide sequence ID" value="NZ_ANPE02000023.1"/>
</dbReference>
<gene>
    <name evidence="1" type="ORF">D477_000640</name>
</gene>
<comment type="caution">
    <text evidence="1">The sequence shown here is derived from an EMBL/GenBank/DDBJ whole genome shotgun (WGS) entry which is preliminary data.</text>
</comment>
<evidence type="ECO:0000313" key="2">
    <source>
        <dbReference type="Proteomes" id="UP000010729"/>
    </source>
</evidence>
<dbReference type="AlphaFoldDB" id="N1V463"/>
<sequence>MTTQIQDETAQIAAQQQAADRAGVQYGSAMHIAELLVGISGKVYEENLHTLAAAYGTDYKSIKHIDEVFNRKL</sequence>
<dbReference type="Proteomes" id="UP000010729">
    <property type="component" value="Unassembled WGS sequence"/>
</dbReference>
<dbReference type="EMBL" id="ANPE02000023">
    <property type="protein sequence ID" value="EMY36145.1"/>
    <property type="molecule type" value="Genomic_DNA"/>
</dbReference>
<protein>
    <submittedName>
        <fullName evidence="1">Uncharacterized protein</fullName>
    </submittedName>
</protein>
<accession>N1V463</accession>
<name>N1V463_9MICC</name>
<keyword evidence="2" id="KW-1185">Reference proteome</keyword>
<evidence type="ECO:0000313" key="1">
    <source>
        <dbReference type="EMBL" id="EMY36145.1"/>
    </source>
</evidence>